<dbReference type="GO" id="GO:0005524">
    <property type="term" value="F:ATP binding"/>
    <property type="evidence" value="ECO:0007669"/>
    <property type="project" value="UniProtKB-KW"/>
</dbReference>
<evidence type="ECO:0000313" key="6">
    <source>
        <dbReference type="Proteomes" id="UP000229213"/>
    </source>
</evidence>
<dbReference type="EMBL" id="PFWI01000271">
    <property type="protein sequence ID" value="PJA61198.1"/>
    <property type="molecule type" value="Genomic_DNA"/>
</dbReference>
<dbReference type="Proteomes" id="UP000229213">
    <property type="component" value="Unassembled WGS sequence"/>
</dbReference>
<organism evidence="5 6">
    <name type="scientific">bacterium (Candidatus Ratteibacteria) CG_4_9_14_3_um_filter_41_21</name>
    <dbReference type="NCBI Taxonomy" id="2014289"/>
    <lineage>
        <taxon>Bacteria</taxon>
        <taxon>Candidatus Ratteibacteria</taxon>
    </lineage>
</organism>
<dbReference type="Gene3D" id="1.10.10.10">
    <property type="entry name" value="Winged helix-like DNA-binding domain superfamily/Winged helix DNA-binding domain"/>
    <property type="match status" value="1"/>
</dbReference>
<evidence type="ECO:0000256" key="2">
    <source>
        <dbReference type="PIRSR" id="PIRSR640198-2"/>
    </source>
</evidence>
<dbReference type="PANTHER" id="PTHR13504">
    <property type="entry name" value="FIDO DOMAIN-CONTAINING PROTEIN DDB_G0283145"/>
    <property type="match status" value="1"/>
</dbReference>
<name>A0A2M7YE08_9BACT</name>
<comment type="caution">
    <text evidence="5">The sequence shown here is derived from an EMBL/GenBank/DDBJ whole genome shotgun (WGS) entry which is preliminary data.</text>
</comment>
<feature type="active site" evidence="1">
    <location>
        <position position="189"/>
    </location>
</feature>
<dbReference type="PANTHER" id="PTHR13504:SF38">
    <property type="entry name" value="FIDO DOMAIN-CONTAINING PROTEIN"/>
    <property type="match status" value="1"/>
</dbReference>
<dbReference type="InterPro" id="IPR036388">
    <property type="entry name" value="WH-like_DNA-bd_sf"/>
</dbReference>
<dbReference type="InterPro" id="IPR003812">
    <property type="entry name" value="Fido"/>
</dbReference>
<dbReference type="AlphaFoldDB" id="A0A2M7YE08"/>
<gene>
    <name evidence="5" type="ORF">CO162_07555</name>
</gene>
<keyword evidence="2" id="KW-0067">ATP-binding</keyword>
<dbReference type="SUPFAM" id="SSF140931">
    <property type="entry name" value="Fic-like"/>
    <property type="match status" value="1"/>
</dbReference>
<proteinExistence type="predicted"/>
<sequence length="345" mass="39665">MFRPNFRHTNKIVKNLTLISEARAIVLNAPLIPKWEVSLRRDALLRSAHSSTAIEGNSLSFEQVSDLAAGRDIMVRRKDKQEVLNYLEALEKIPDFAKKINLKVDDFLKIHEIVIRETLENPGDEGVFRNRQVYVVNGATGETVFTPSPTKEVPGLVKEFLDWFNSSESTEIDSVLEAGITHYEIVRIHPFIDGNGRTARIMATLVLCKRGFDVKRFFTLDDYYDKDRRSYYAALNKIDQNTLDLSEWLEYFTEGVAASIHAVKDKVIGFSKDIKVLKERGQIALNERQMKIVEWMVQNGRISNREVRILFKISNRAALDELEKLIELKVIKQKGKGRNVHYVLQ</sequence>
<dbReference type="Gene3D" id="1.10.3290.10">
    <property type="entry name" value="Fido-like domain"/>
    <property type="match status" value="1"/>
</dbReference>
<keyword evidence="2" id="KW-0547">Nucleotide-binding</keyword>
<protein>
    <recommendedName>
        <fullName evidence="4">Fido domain-containing protein</fullName>
    </recommendedName>
</protein>
<dbReference type="Pfam" id="PF02661">
    <property type="entry name" value="Fic"/>
    <property type="match status" value="1"/>
</dbReference>
<evidence type="ECO:0000259" key="4">
    <source>
        <dbReference type="PROSITE" id="PS51459"/>
    </source>
</evidence>
<reference evidence="6" key="1">
    <citation type="submission" date="2017-09" db="EMBL/GenBank/DDBJ databases">
        <title>Depth-based differentiation of microbial function through sediment-hosted aquifers and enrichment of novel symbionts in the deep terrestrial subsurface.</title>
        <authorList>
            <person name="Probst A.J."/>
            <person name="Ladd B."/>
            <person name="Jarett J.K."/>
            <person name="Geller-Mcgrath D.E."/>
            <person name="Sieber C.M.K."/>
            <person name="Emerson J.B."/>
            <person name="Anantharaman K."/>
            <person name="Thomas B.C."/>
            <person name="Malmstrom R."/>
            <person name="Stieglmeier M."/>
            <person name="Klingl A."/>
            <person name="Woyke T."/>
            <person name="Ryan C.M."/>
            <person name="Banfield J.F."/>
        </authorList>
    </citation>
    <scope>NUCLEOTIDE SEQUENCE [LARGE SCALE GENOMIC DNA]</scope>
</reference>
<evidence type="ECO:0000256" key="3">
    <source>
        <dbReference type="PIRSR" id="PIRSR640198-3"/>
    </source>
</evidence>
<feature type="site" description="Important for autoinhibition of adenylyltransferase activity" evidence="3">
    <location>
        <position position="55"/>
    </location>
</feature>
<dbReference type="PROSITE" id="PS51459">
    <property type="entry name" value="FIDO"/>
    <property type="match status" value="1"/>
</dbReference>
<dbReference type="InterPro" id="IPR036597">
    <property type="entry name" value="Fido-like_dom_sf"/>
</dbReference>
<accession>A0A2M7YE08</accession>
<feature type="binding site" evidence="2">
    <location>
        <begin position="231"/>
        <end position="232"/>
    </location>
    <ligand>
        <name>ATP</name>
        <dbReference type="ChEBI" id="CHEBI:30616"/>
    </ligand>
</feature>
<dbReference type="InterPro" id="IPR040198">
    <property type="entry name" value="Fido_containing"/>
</dbReference>
<feature type="binding site" evidence="2">
    <location>
        <begin position="193"/>
        <end position="200"/>
    </location>
    <ligand>
        <name>ATP</name>
        <dbReference type="ChEBI" id="CHEBI:30616"/>
    </ligand>
</feature>
<feature type="domain" description="Fido" evidence="4">
    <location>
        <begin position="102"/>
        <end position="254"/>
    </location>
</feature>
<evidence type="ECO:0000256" key="1">
    <source>
        <dbReference type="PIRSR" id="PIRSR640198-1"/>
    </source>
</evidence>
<evidence type="ECO:0000313" key="5">
    <source>
        <dbReference type="EMBL" id="PJA61198.1"/>
    </source>
</evidence>